<keyword evidence="2" id="KW-1185">Reference proteome</keyword>
<proteinExistence type="predicted"/>
<sequence length="72" mass="8378">MVTCVIQVMIRWKEKSGEVMGELYRWEELWEALGVSNPSTQSLYSRDFVATYSQPLMLKMPPVSIDHIAFRP</sequence>
<name>A0AAE0YEU5_9GAST</name>
<reference evidence="1" key="1">
    <citation type="journal article" date="2023" name="G3 (Bethesda)">
        <title>A reference genome for the long-term kleptoplast-retaining sea slug Elysia crispata morphotype clarki.</title>
        <authorList>
            <person name="Eastman K.E."/>
            <person name="Pendleton A.L."/>
            <person name="Shaikh M.A."/>
            <person name="Suttiyut T."/>
            <person name="Ogas R."/>
            <person name="Tomko P."/>
            <person name="Gavelis G."/>
            <person name="Widhalm J.R."/>
            <person name="Wisecaver J.H."/>
        </authorList>
    </citation>
    <scope>NUCLEOTIDE SEQUENCE</scope>
    <source>
        <strain evidence="1">ECLA1</strain>
    </source>
</reference>
<evidence type="ECO:0000313" key="1">
    <source>
        <dbReference type="EMBL" id="KAK3742579.1"/>
    </source>
</evidence>
<organism evidence="1 2">
    <name type="scientific">Elysia crispata</name>
    <name type="common">lettuce slug</name>
    <dbReference type="NCBI Taxonomy" id="231223"/>
    <lineage>
        <taxon>Eukaryota</taxon>
        <taxon>Metazoa</taxon>
        <taxon>Spiralia</taxon>
        <taxon>Lophotrochozoa</taxon>
        <taxon>Mollusca</taxon>
        <taxon>Gastropoda</taxon>
        <taxon>Heterobranchia</taxon>
        <taxon>Euthyneura</taxon>
        <taxon>Panpulmonata</taxon>
        <taxon>Sacoglossa</taxon>
        <taxon>Placobranchoidea</taxon>
        <taxon>Plakobranchidae</taxon>
        <taxon>Elysia</taxon>
    </lineage>
</organism>
<evidence type="ECO:0000313" key="2">
    <source>
        <dbReference type="Proteomes" id="UP001283361"/>
    </source>
</evidence>
<gene>
    <name evidence="1" type="ORF">RRG08_023411</name>
</gene>
<accession>A0AAE0YEU5</accession>
<comment type="caution">
    <text evidence="1">The sequence shown here is derived from an EMBL/GenBank/DDBJ whole genome shotgun (WGS) entry which is preliminary data.</text>
</comment>
<dbReference type="EMBL" id="JAWDGP010006346">
    <property type="protein sequence ID" value="KAK3742579.1"/>
    <property type="molecule type" value="Genomic_DNA"/>
</dbReference>
<dbReference type="Proteomes" id="UP001283361">
    <property type="component" value="Unassembled WGS sequence"/>
</dbReference>
<dbReference type="AlphaFoldDB" id="A0AAE0YEU5"/>
<protein>
    <submittedName>
        <fullName evidence="1">Uncharacterized protein</fullName>
    </submittedName>
</protein>